<name>A0A6A5QK00_AMPQU</name>
<dbReference type="AlphaFoldDB" id="A0A6A5QK00"/>
<keyword evidence="1" id="KW-0812">Transmembrane</keyword>
<organism evidence="2 3">
    <name type="scientific">Ampelomyces quisqualis</name>
    <name type="common">Powdery mildew agent</name>
    <dbReference type="NCBI Taxonomy" id="50730"/>
    <lineage>
        <taxon>Eukaryota</taxon>
        <taxon>Fungi</taxon>
        <taxon>Dikarya</taxon>
        <taxon>Ascomycota</taxon>
        <taxon>Pezizomycotina</taxon>
        <taxon>Dothideomycetes</taxon>
        <taxon>Pleosporomycetidae</taxon>
        <taxon>Pleosporales</taxon>
        <taxon>Pleosporineae</taxon>
        <taxon>Phaeosphaeriaceae</taxon>
        <taxon>Ampelomyces</taxon>
    </lineage>
</organism>
<proteinExistence type="predicted"/>
<keyword evidence="3" id="KW-1185">Reference proteome</keyword>
<reference evidence="2" key="1">
    <citation type="journal article" date="2020" name="Stud. Mycol.">
        <title>101 Dothideomycetes genomes: a test case for predicting lifestyles and emergence of pathogens.</title>
        <authorList>
            <person name="Haridas S."/>
            <person name="Albert R."/>
            <person name="Binder M."/>
            <person name="Bloem J."/>
            <person name="Labutti K."/>
            <person name="Salamov A."/>
            <person name="Andreopoulos B."/>
            <person name="Baker S."/>
            <person name="Barry K."/>
            <person name="Bills G."/>
            <person name="Bluhm B."/>
            <person name="Cannon C."/>
            <person name="Castanera R."/>
            <person name="Culley D."/>
            <person name="Daum C."/>
            <person name="Ezra D."/>
            <person name="Gonzalez J."/>
            <person name="Henrissat B."/>
            <person name="Kuo A."/>
            <person name="Liang C."/>
            <person name="Lipzen A."/>
            <person name="Lutzoni F."/>
            <person name="Magnuson J."/>
            <person name="Mondo S."/>
            <person name="Nolan M."/>
            <person name="Ohm R."/>
            <person name="Pangilinan J."/>
            <person name="Park H.-J."/>
            <person name="Ramirez L."/>
            <person name="Alfaro M."/>
            <person name="Sun H."/>
            <person name="Tritt A."/>
            <person name="Yoshinaga Y."/>
            <person name="Zwiers L.-H."/>
            <person name="Turgeon B."/>
            <person name="Goodwin S."/>
            <person name="Spatafora J."/>
            <person name="Crous P."/>
            <person name="Grigoriev I."/>
        </authorList>
    </citation>
    <scope>NUCLEOTIDE SEQUENCE</scope>
    <source>
        <strain evidence="2">HMLAC05119</strain>
    </source>
</reference>
<protein>
    <submittedName>
        <fullName evidence="2">Uncharacterized protein</fullName>
    </submittedName>
</protein>
<dbReference type="Proteomes" id="UP000800096">
    <property type="component" value="Unassembled WGS sequence"/>
</dbReference>
<evidence type="ECO:0000256" key="1">
    <source>
        <dbReference type="SAM" id="Phobius"/>
    </source>
</evidence>
<sequence>MGSGIANMRLSRSSDANIRQSTLSTTSDAPFDPSEDWVNVKIPREDAAAYLIGEILEWFKERGIDIEAQKAEAELEDLKSKHKHRPWYRGGYKGVRIDRAIMHHCKMLHESFRMNPYGLGAPWFWFILAAQLLFLFGNILGGLVDAWNTLDDDDANHWIPVLKGGVAALPMVWMLTMFLFPPLIANAKDQFAVYGHRIDG</sequence>
<feature type="transmembrane region" description="Helical" evidence="1">
    <location>
        <begin position="164"/>
        <end position="184"/>
    </location>
</feature>
<evidence type="ECO:0000313" key="2">
    <source>
        <dbReference type="EMBL" id="KAF1915016.1"/>
    </source>
</evidence>
<feature type="transmembrane region" description="Helical" evidence="1">
    <location>
        <begin position="123"/>
        <end position="144"/>
    </location>
</feature>
<dbReference type="OrthoDB" id="3762724at2759"/>
<keyword evidence="1" id="KW-0472">Membrane</keyword>
<evidence type="ECO:0000313" key="3">
    <source>
        <dbReference type="Proteomes" id="UP000800096"/>
    </source>
</evidence>
<accession>A0A6A5QK00</accession>
<dbReference type="EMBL" id="ML979137">
    <property type="protein sequence ID" value="KAF1915016.1"/>
    <property type="molecule type" value="Genomic_DNA"/>
</dbReference>
<keyword evidence="1" id="KW-1133">Transmembrane helix</keyword>
<gene>
    <name evidence="2" type="ORF">BDU57DRAFT_531385</name>
</gene>